<dbReference type="OrthoDB" id="9801763at2"/>
<gene>
    <name evidence="4" type="ORF">DLJ53_05155</name>
</gene>
<evidence type="ECO:0000256" key="2">
    <source>
        <dbReference type="ARBA" id="ARBA00022801"/>
    </source>
</evidence>
<dbReference type="SUPFAM" id="SSF53474">
    <property type="entry name" value="alpha/beta-Hydrolases"/>
    <property type="match status" value="1"/>
</dbReference>
<dbReference type="PANTHER" id="PTHR10655:SF17">
    <property type="entry name" value="LYSOPHOSPHOLIPASE-LIKE PROTEIN 1"/>
    <property type="match status" value="1"/>
</dbReference>
<dbReference type="Gene3D" id="3.40.50.1820">
    <property type="entry name" value="alpha/beta hydrolase"/>
    <property type="match status" value="1"/>
</dbReference>
<feature type="domain" description="Phospholipase/carboxylesterase/thioesterase" evidence="3">
    <location>
        <begin position="13"/>
        <end position="208"/>
    </location>
</feature>
<protein>
    <submittedName>
        <fullName evidence="4">Phospholipase</fullName>
    </submittedName>
</protein>
<dbReference type="GO" id="GO:0016787">
    <property type="term" value="F:hydrolase activity"/>
    <property type="evidence" value="ECO:0007669"/>
    <property type="project" value="UniProtKB-KW"/>
</dbReference>
<dbReference type="PANTHER" id="PTHR10655">
    <property type="entry name" value="LYSOPHOSPHOLIPASE-RELATED"/>
    <property type="match status" value="1"/>
</dbReference>
<name>A0A8B2NYR3_9HYPH</name>
<keyword evidence="5" id="KW-1185">Reference proteome</keyword>
<evidence type="ECO:0000313" key="4">
    <source>
        <dbReference type="EMBL" id="RAI03860.1"/>
    </source>
</evidence>
<evidence type="ECO:0000259" key="3">
    <source>
        <dbReference type="Pfam" id="PF02230"/>
    </source>
</evidence>
<evidence type="ECO:0000256" key="1">
    <source>
        <dbReference type="ARBA" id="ARBA00006499"/>
    </source>
</evidence>
<comment type="caution">
    <text evidence="4">The sequence shown here is derived from an EMBL/GenBank/DDBJ whole genome shotgun (WGS) entry which is preliminary data.</text>
</comment>
<accession>A0A8B2NYR3</accession>
<sequence length="215" mass="22903">MTLSGPRRPPRSGKPPNAIVIFVHGYGADGSDLISLADHFAPVLPDALFLSPDAPGMTPHGGREWFPLTMRDPSEYKRGVEAAAPHLDRYIDAELERHSLDESRLALVGFSQGTMMSLHVGFRRPRPIAAVVGFSGLCAGAQADAVRPAPTLLVHGTHDEVLPAAFTLQASQVLGEAGIPVEWHFRPGLGHGIDGEGLGMAAVHLQTHLSKVPQV</sequence>
<organism evidence="4 5">
    <name type="scientific">Acuticoccus sediminis</name>
    <dbReference type="NCBI Taxonomy" id="2184697"/>
    <lineage>
        <taxon>Bacteria</taxon>
        <taxon>Pseudomonadati</taxon>
        <taxon>Pseudomonadota</taxon>
        <taxon>Alphaproteobacteria</taxon>
        <taxon>Hyphomicrobiales</taxon>
        <taxon>Amorphaceae</taxon>
        <taxon>Acuticoccus</taxon>
    </lineage>
</organism>
<dbReference type="InterPro" id="IPR003140">
    <property type="entry name" value="PLipase/COase/thioEstase"/>
</dbReference>
<comment type="similarity">
    <text evidence="1">Belongs to the AB hydrolase superfamily. AB hydrolase 2 family.</text>
</comment>
<dbReference type="InterPro" id="IPR050565">
    <property type="entry name" value="LYPA1-2/EST-like"/>
</dbReference>
<dbReference type="Pfam" id="PF02230">
    <property type="entry name" value="Abhydrolase_2"/>
    <property type="match status" value="1"/>
</dbReference>
<dbReference type="InterPro" id="IPR029058">
    <property type="entry name" value="AB_hydrolase_fold"/>
</dbReference>
<proteinExistence type="inferred from homology"/>
<dbReference type="AlphaFoldDB" id="A0A8B2NYR3"/>
<dbReference type="RefSeq" id="WP_111342895.1">
    <property type="nucleotide sequence ID" value="NZ_JAIWKD010000001.1"/>
</dbReference>
<evidence type="ECO:0000313" key="5">
    <source>
        <dbReference type="Proteomes" id="UP000249590"/>
    </source>
</evidence>
<reference evidence="4 5" key="1">
    <citation type="submission" date="2018-05" db="EMBL/GenBank/DDBJ databases">
        <title>Acuticoccus sediminis sp. nov., isolated from deep-sea sediment of Indian Ocean.</title>
        <authorList>
            <person name="Liu X."/>
            <person name="Lai Q."/>
            <person name="Du Y."/>
            <person name="Sun F."/>
            <person name="Zhang X."/>
            <person name="Wang S."/>
            <person name="Shao Z."/>
        </authorList>
    </citation>
    <scope>NUCLEOTIDE SEQUENCE [LARGE SCALE GENOMIC DNA]</scope>
    <source>
        <strain evidence="4 5">PTG4-2</strain>
    </source>
</reference>
<dbReference type="EMBL" id="QHHQ01000001">
    <property type="protein sequence ID" value="RAI03860.1"/>
    <property type="molecule type" value="Genomic_DNA"/>
</dbReference>
<keyword evidence="2" id="KW-0378">Hydrolase</keyword>
<dbReference type="Proteomes" id="UP000249590">
    <property type="component" value="Unassembled WGS sequence"/>
</dbReference>